<dbReference type="PANTHER" id="PTHR47964">
    <property type="entry name" value="ATP-DEPENDENT DNA HELICASE HOMOLOG RECG, CHLOROPLASTIC"/>
    <property type="match status" value="1"/>
</dbReference>
<dbReference type="SMART" id="SM00490">
    <property type="entry name" value="HELICc"/>
    <property type="match status" value="1"/>
</dbReference>
<keyword evidence="5" id="KW-0378">Hydrolase</keyword>
<dbReference type="EC" id="5.6.2.4" evidence="13"/>
<keyword evidence="9" id="KW-0233">DNA recombination</keyword>
<dbReference type="EMBL" id="AQQV01000004">
    <property type="protein sequence ID" value="ORE85566.1"/>
    <property type="molecule type" value="Genomic_DNA"/>
</dbReference>
<dbReference type="InterPro" id="IPR047112">
    <property type="entry name" value="RecG/Mfd"/>
</dbReference>
<dbReference type="GO" id="GO:0006310">
    <property type="term" value="P:DNA recombination"/>
    <property type="evidence" value="ECO:0007669"/>
    <property type="project" value="UniProtKB-KW"/>
</dbReference>
<keyword evidence="6 19" id="KW-0347">Helicase</keyword>
<evidence type="ECO:0000313" key="20">
    <source>
        <dbReference type="Proteomes" id="UP000192342"/>
    </source>
</evidence>
<evidence type="ECO:0000256" key="8">
    <source>
        <dbReference type="ARBA" id="ARBA00023125"/>
    </source>
</evidence>
<feature type="domain" description="Helicase C-terminal" evidence="18">
    <location>
        <begin position="459"/>
        <end position="603"/>
    </location>
</feature>
<dbReference type="Pfam" id="PF00271">
    <property type="entry name" value="Helicase_C"/>
    <property type="match status" value="1"/>
</dbReference>
<comment type="catalytic activity">
    <reaction evidence="14">
        <text>ATP + H2O = ADP + phosphate + H(+)</text>
        <dbReference type="Rhea" id="RHEA:13065"/>
        <dbReference type="ChEBI" id="CHEBI:15377"/>
        <dbReference type="ChEBI" id="CHEBI:15378"/>
        <dbReference type="ChEBI" id="CHEBI:30616"/>
        <dbReference type="ChEBI" id="CHEBI:43474"/>
        <dbReference type="ChEBI" id="CHEBI:456216"/>
        <dbReference type="EC" id="5.6.2.4"/>
    </reaction>
</comment>
<evidence type="ECO:0000256" key="1">
    <source>
        <dbReference type="ARBA" id="ARBA00007504"/>
    </source>
</evidence>
<dbReference type="InterPro" id="IPR012340">
    <property type="entry name" value="NA-bd_OB-fold"/>
</dbReference>
<dbReference type="PANTHER" id="PTHR47964:SF1">
    <property type="entry name" value="ATP-DEPENDENT DNA HELICASE HOMOLOG RECG, CHLOROPLASTIC"/>
    <property type="match status" value="1"/>
</dbReference>
<dbReference type="Pfam" id="PF17191">
    <property type="entry name" value="RecG_wedge"/>
    <property type="match status" value="1"/>
</dbReference>
<dbReference type="InterPro" id="IPR001650">
    <property type="entry name" value="Helicase_C-like"/>
</dbReference>
<evidence type="ECO:0000256" key="3">
    <source>
        <dbReference type="ARBA" id="ARBA00022741"/>
    </source>
</evidence>
<evidence type="ECO:0000256" key="16">
    <source>
        <dbReference type="ARBA" id="ARBA00049819"/>
    </source>
</evidence>
<name>A0A1Y1SB02_9GAMM</name>
<dbReference type="InterPro" id="IPR027417">
    <property type="entry name" value="P-loop_NTPase"/>
</dbReference>
<evidence type="ECO:0000259" key="17">
    <source>
        <dbReference type="PROSITE" id="PS51192"/>
    </source>
</evidence>
<sequence>MQLTELAGIGPALADKFRALGIEQVADLLFHLPLRYEDRTRVQPFGAACEGEPLLACGQVVDSQIRYGRRRSLVVTLQDDSGLLSVRLFHFSSRQMGAFKPAAWVRVFGEVRRAGYQLEMVHPEYRVVPADQAGQAEHDTLTPVYPAVAGLSQNRIRSAVEQALRLADTLVPDLLQARFELGLHAALRLIHAPPPDQQAQVEQARSRLIREELLAHRLAMLNLRARKLQQKAAPLGDRDLLERLRQSLPFVLTGAQDRVLDEILRDMAQPSPMLRLLQGDVGAGKTAVAALAAAAALGVGLRAVLMAPTEILARQHAKTLSAWFEPLGAPVILRIGGQAGGGEPLPATGAALIVGTHALFHGEPEFGAVGLIIVDEQHRFGVDQRLGLKKLATRDDCHPHQLVMTATPIPRTLAQTFFADLDFSSIDELPPGRKPVVTVALPQSRRGEVIERLRKACAQGRQAYWVSPVIEASEWAEAAEDIHAELTAALPGLNVALVHGRLKAKDKQAVMHAFAAGQVQILVATTVIEVGVDVPNASVMVIDNAERMGLAQLHQLRGRVGRGGVASHCVLMYRPPLTDTARARLDALRHEHNGFRLAERDLELRGAGEILGTRQSGLSEFRIADPQRDAAWLGEVRELARQVFEQQPEVVGPLLVRWLPAGQKYADA</sequence>
<dbReference type="Gene3D" id="2.40.50.140">
    <property type="entry name" value="Nucleic acid-binding proteins"/>
    <property type="match status" value="1"/>
</dbReference>
<proteinExistence type="inferred from homology"/>
<dbReference type="InterPro" id="IPR045562">
    <property type="entry name" value="RecG_dom3_C"/>
</dbReference>
<evidence type="ECO:0000256" key="10">
    <source>
        <dbReference type="ARBA" id="ARBA00023204"/>
    </source>
</evidence>
<dbReference type="SUPFAM" id="SSF50249">
    <property type="entry name" value="Nucleic acid-binding proteins"/>
    <property type="match status" value="1"/>
</dbReference>
<dbReference type="OrthoDB" id="9804325at2"/>
<gene>
    <name evidence="19" type="ORF">ATO7_15128</name>
</gene>
<evidence type="ECO:0000259" key="18">
    <source>
        <dbReference type="PROSITE" id="PS51194"/>
    </source>
</evidence>
<dbReference type="SUPFAM" id="SSF52540">
    <property type="entry name" value="P-loop containing nucleoside triphosphate hydrolases"/>
    <property type="match status" value="1"/>
</dbReference>
<evidence type="ECO:0000256" key="7">
    <source>
        <dbReference type="ARBA" id="ARBA00022840"/>
    </source>
</evidence>
<evidence type="ECO:0000313" key="19">
    <source>
        <dbReference type="EMBL" id="ORE85566.1"/>
    </source>
</evidence>
<dbReference type="Proteomes" id="UP000192342">
    <property type="component" value="Unassembled WGS sequence"/>
</dbReference>
<dbReference type="RefSeq" id="WP_083563249.1">
    <property type="nucleotide sequence ID" value="NZ_AQQV01000004.1"/>
</dbReference>
<keyword evidence="10" id="KW-0234">DNA repair</keyword>
<protein>
    <recommendedName>
        <fullName evidence="2">ATP-dependent DNA helicase RecG</fullName>
        <ecNumber evidence="13">5.6.2.4</ecNumber>
    </recommendedName>
    <alternativeName>
        <fullName evidence="15">DNA branch migration protein RecG</fullName>
    </alternativeName>
    <alternativeName>
        <fullName evidence="16">Probable DNA 3'-5' helicase RecG</fullName>
    </alternativeName>
</protein>
<keyword evidence="4" id="KW-0227">DNA damage</keyword>
<comment type="catalytic activity">
    <reaction evidence="12">
        <text>Couples ATP hydrolysis with the unwinding of duplex DNA by translocating in the 3'-5' direction.</text>
        <dbReference type="EC" id="5.6.2.4"/>
    </reaction>
</comment>
<evidence type="ECO:0000256" key="6">
    <source>
        <dbReference type="ARBA" id="ARBA00022806"/>
    </source>
</evidence>
<keyword evidence="7" id="KW-0067">ATP-binding</keyword>
<organism evidence="19 20">
    <name type="scientific">Oceanococcus atlanticus</name>
    <dbReference type="NCBI Taxonomy" id="1317117"/>
    <lineage>
        <taxon>Bacteria</taxon>
        <taxon>Pseudomonadati</taxon>
        <taxon>Pseudomonadota</taxon>
        <taxon>Gammaproteobacteria</taxon>
        <taxon>Chromatiales</taxon>
        <taxon>Oceanococcaceae</taxon>
        <taxon>Oceanococcus</taxon>
    </lineage>
</organism>
<dbReference type="InterPro" id="IPR011545">
    <property type="entry name" value="DEAD/DEAH_box_helicase_dom"/>
</dbReference>
<dbReference type="PROSITE" id="PS51194">
    <property type="entry name" value="HELICASE_CTER"/>
    <property type="match status" value="1"/>
</dbReference>
<evidence type="ECO:0000256" key="5">
    <source>
        <dbReference type="ARBA" id="ARBA00022801"/>
    </source>
</evidence>
<comment type="caution">
    <text evidence="19">The sequence shown here is derived from an EMBL/GenBank/DDBJ whole genome shotgun (WGS) entry which is preliminary data.</text>
</comment>
<evidence type="ECO:0000256" key="4">
    <source>
        <dbReference type="ARBA" id="ARBA00022763"/>
    </source>
</evidence>
<evidence type="ECO:0000256" key="13">
    <source>
        <dbReference type="ARBA" id="ARBA00034808"/>
    </source>
</evidence>
<comment type="similarity">
    <text evidence="1">Belongs to the helicase family. RecG subfamily.</text>
</comment>
<dbReference type="InterPro" id="IPR014001">
    <property type="entry name" value="Helicase_ATP-bd"/>
</dbReference>
<feature type="domain" description="Helicase ATP-binding" evidence="17">
    <location>
        <begin position="266"/>
        <end position="426"/>
    </location>
</feature>
<evidence type="ECO:0000256" key="15">
    <source>
        <dbReference type="ARBA" id="ARBA00049803"/>
    </source>
</evidence>
<dbReference type="STRING" id="1317117.ATO7_15128"/>
<dbReference type="NCBIfam" id="NF008163">
    <property type="entry name" value="PRK10917.1-1"/>
    <property type="match status" value="1"/>
</dbReference>
<dbReference type="GO" id="GO:0016787">
    <property type="term" value="F:hydrolase activity"/>
    <property type="evidence" value="ECO:0007669"/>
    <property type="project" value="UniProtKB-KW"/>
</dbReference>
<evidence type="ECO:0000256" key="14">
    <source>
        <dbReference type="ARBA" id="ARBA00048988"/>
    </source>
</evidence>
<accession>A0A1Y1SB02</accession>
<evidence type="ECO:0000256" key="2">
    <source>
        <dbReference type="ARBA" id="ARBA00017846"/>
    </source>
</evidence>
<dbReference type="InterPro" id="IPR033454">
    <property type="entry name" value="RecG_wedge"/>
</dbReference>
<keyword evidence="3" id="KW-0547">Nucleotide-binding</keyword>
<reference evidence="19 20" key="1">
    <citation type="submission" date="2013-04" db="EMBL/GenBank/DDBJ databases">
        <title>Oceanococcus atlanticus 22II-S10r2 Genome Sequencing.</title>
        <authorList>
            <person name="Lai Q."/>
            <person name="Li G."/>
            <person name="Shao Z."/>
        </authorList>
    </citation>
    <scope>NUCLEOTIDE SEQUENCE [LARGE SCALE GENOMIC DNA]</scope>
    <source>
        <strain evidence="19 20">22II-S10r2</strain>
    </source>
</reference>
<dbReference type="GO" id="GO:0003677">
    <property type="term" value="F:DNA binding"/>
    <property type="evidence" value="ECO:0007669"/>
    <property type="project" value="UniProtKB-KW"/>
</dbReference>
<evidence type="ECO:0000256" key="11">
    <source>
        <dbReference type="ARBA" id="ARBA00023235"/>
    </source>
</evidence>
<dbReference type="AlphaFoldDB" id="A0A1Y1SB02"/>
<keyword evidence="8" id="KW-0238">DNA-binding</keyword>
<dbReference type="FunFam" id="3.40.50.300:FF:000391">
    <property type="entry name" value="ATP-dependent DNA helicase RecG"/>
    <property type="match status" value="1"/>
</dbReference>
<dbReference type="Pfam" id="PF00270">
    <property type="entry name" value="DEAD"/>
    <property type="match status" value="1"/>
</dbReference>
<evidence type="ECO:0000256" key="9">
    <source>
        <dbReference type="ARBA" id="ARBA00023172"/>
    </source>
</evidence>
<evidence type="ECO:0000256" key="12">
    <source>
        <dbReference type="ARBA" id="ARBA00034617"/>
    </source>
</evidence>
<dbReference type="Gene3D" id="3.40.50.300">
    <property type="entry name" value="P-loop containing nucleotide triphosphate hydrolases"/>
    <property type="match status" value="2"/>
</dbReference>
<dbReference type="Pfam" id="PF19833">
    <property type="entry name" value="RecG_dom3_C"/>
    <property type="match status" value="1"/>
</dbReference>
<dbReference type="SMART" id="SM00487">
    <property type="entry name" value="DEXDc"/>
    <property type="match status" value="1"/>
</dbReference>
<dbReference type="GO" id="GO:0006281">
    <property type="term" value="P:DNA repair"/>
    <property type="evidence" value="ECO:0007669"/>
    <property type="project" value="UniProtKB-KW"/>
</dbReference>
<dbReference type="PROSITE" id="PS51192">
    <property type="entry name" value="HELICASE_ATP_BIND_1"/>
    <property type="match status" value="1"/>
</dbReference>
<dbReference type="GO" id="GO:0005524">
    <property type="term" value="F:ATP binding"/>
    <property type="evidence" value="ECO:0007669"/>
    <property type="project" value="UniProtKB-KW"/>
</dbReference>
<dbReference type="GO" id="GO:0043138">
    <property type="term" value="F:3'-5' DNA helicase activity"/>
    <property type="evidence" value="ECO:0007669"/>
    <property type="project" value="UniProtKB-EC"/>
</dbReference>
<keyword evidence="11" id="KW-0413">Isomerase</keyword>
<keyword evidence="20" id="KW-1185">Reference proteome</keyword>
<dbReference type="CDD" id="cd04488">
    <property type="entry name" value="RecG_wedge_OBF"/>
    <property type="match status" value="1"/>
</dbReference>